<feature type="domain" description="WIF" evidence="17">
    <location>
        <begin position="34"/>
        <end position="166"/>
    </location>
</feature>
<keyword evidence="11 15" id="KW-0472">Membrane</keyword>
<dbReference type="Pfam" id="PF07714">
    <property type="entry name" value="PK_Tyr_Ser-Thr"/>
    <property type="match status" value="1"/>
</dbReference>
<feature type="transmembrane region" description="Helical" evidence="15">
    <location>
        <begin position="12"/>
        <end position="30"/>
    </location>
</feature>
<evidence type="ECO:0000256" key="7">
    <source>
        <dbReference type="ARBA" id="ARBA00022741"/>
    </source>
</evidence>
<dbReference type="SUPFAM" id="SSF56112">
    <property type="entry name" value="Protein kinase-like (PK-like)"/>
    <property type="match status" value="1"/>
</dbReference>
<evidence type="ECO:0000256" key="4">
    <source>
        <dbReference type="ARBA" id="ARBA00022679"/>
    </source>
</evidence>
<dbReference type="PROSITE" id="PS00109">
    <property type="entry name" value="PROTEIN_KINASE_TYR"/>
    <property type="match status" value="1"/>
</dbReference>
<keyword evidence="12" id="KW-0829">Tyrosine-protein kinase</keyword>
<dbReference type="EMBL" id="JBJQND010000016">
    <property type="protein sequence ID" value="KAL3848066.1"/>
    <property type="molecule type" value="Genomic_DNA"/>
</dbReference>
<reference evidence="18 19" key="1">
    <citation type="submission" date="2024-11" db="EMBL/GenBank/DDBJ databases">
        <title>Chromosome-level genome assembly of the freshwater bivalve Anodonta woodiana.</title>
        <authorList>
            <person name="Chen X."/>
        </authorList>
    </citation>
    <scope>NUCLEOTIDE SEQUENCE [LARGE SCALE GENOMIC DNA]</scope>
    <source>
        <strain evidence="18">MN2024</strain>
        <tissue evidence="18">Gills</tissue>
    </source>
</reference>
<dbReference type="GO" id="GO:0016020">
    <property type="term" value="C:membrane"/>
    <property type="evidence" value="ECO:0007669"/>
    <property type="project" value="UniProtKB-SubCell"/>
</dbReference>
<organism evidence="18 19">
    <name type="scientific">Sinanodonta woodiana</name>
    <name type="common">Chinese pond mussel</name>
    <name type="synonym">Anodonta woodiana</name>
    <dbReference type="NCBI Taxonomy" id="1069815"/>
    <lineage>
        <taxon>Eukaryota</taxon>
        <taxon>Metazoa</taxon>
        <taxon>Spiralia</taxon>
        <taxon>Lophotrochozoa</taxon>
        <taxon>Mollusca</taxon>
        <taxon>Bivalvia</taxon>
        <taxon>Autobranchia</taxon>
        <taxon>Heteroconchia</taxon>
        <taxon>Palaeoheterodonta</taxon>
        <taxon>Unionida</taxon>
        <taxon>Unionoidea</taxon>
        <taxon>Unionidae</taxon>
        <taxon>Unioninae</taxon>
        <taxon>Sinanodonta</taxon>
    </lineage>
</organism>
<dbReference type="EC" id="2.7.10.1" evidence="2"/>
<dbReference type="PROSITE" id="PS50011">
    <property type="entry name" value="PROTEIN_KINASE_DOM"/>
    <property type="match status" value="1"/>
</dbReference>
<dbReference type="Gene3D" id="3.30.200.20">
    <property type="entry name" value="Phosphorylase Kinase, domain 1"/>
    <property type="match status" value="1"/>
</dbReference>
<evidence type="ECO:0000256" key="14">
    <source>
        <dbReference type="ARBA" id="ARBA00023180"/>
    </source>
</evidence>
<dbReference type="InterPro" id="IPR001245">
    <property type="entry name" value="Ser-Thr/Tyr_kinase_cat_dom"/>
</dbReference>
<dbReference type="AlphaFoldDB" id="A0ABD3UGJ8"/>
<dbReference type="PROSITE" id="PS50814">
    <property type="entry name" value="WIF"/>
    <property type="match status" value="1"/>
</dbReference>
<keyword evidence="19" id="KW-1185">Reference proteome</keyword>
<feature type="domain" description="Protein kinase" evidence="16">
    <location>
        <begin position="324"/>
        <end position="601"/>
    </location>
</feature>
<evidence type="ECO:0000259" key="16">
    <source>
        <dbReference type="PROSITE" id="PS50011"/>
    </source>
</evidence>
<dbReference type="GO" id="GO:0005524">
    <property type="term" value="F:ATP binding"/>
    <property type="evidence" value="ECO:0007669"/>
    <property type="project" value="UniProtKB-KW"/>
</dbReference>
<evidence type="ECO:0000256" key="6">
    <source>
        <dbReference type="ARBA" id="ARBA00022729"/>
    </source>
</evidence>
<evidence type="ECO:0000256" key="12">
    <source>
        <dbReference type="ARBA" id="ARBA00023137"/>
    </source>
</evidence>
<name>A0ABD3UGJ8_SINWO</name>
<feature type="transmembrane region" description="Helical" evidence="15">
    <location>
        <begin position="212"/>
        <end position="236"/>
    </location>
</feature>
<dbReference type="Gene3D" id="2.60.40.2170">
    <property type="entry name" value="Wnt, WIF domain"/>
    <property type="match status" value="1"/>
</dbReference>
<dbReference type="PANTHER" id="PTHR24416:SF349">
    <property type="entry name" value="TYROSINE-PROTEIN KINASE RYK"/>
    <property type="match status" value="1"/>
</dbReference>
<keyword evidence="14" id="KW-0325">Glycoprotein</keyword>
<dbReference type="InterPro" id="IPR038677">
    <property type="entry name" value="WIF_sf"/>
</dbReference>
<dbReference type="GO" id="GO:0007165">
    <property type="term" value="P:signal transduction"/>
    <property type="evidence" value="ECO:0007669"/>
    <property type="project" value="UniProtKB-ARBA"/>
</dbReference>
<proteinExistence type="predicted"/>
<keyword evidence="13" id="KW-0675">Receptor</keyword>
<dbReference type="Gene3D" id="1.10.510.10">
    <property type="entry name" value="Transferase(Phosphotransferase) domain 1"/>
    <property type="match status" value="1"/>
</dbReference>
<keyword evidence="9" id="KW-0067">ATP-binding</keyword>
<dbReference type="InterPro" id="IPR003306">
    <property type="entry name" value="WIF"/>
</dbReference>
<keyword evidence="3" id="KW-0597">Phosphoprotein</keyword>
<evidence type="ECO:0000256" key="5">
    <source>
        <dbReference type="ARBA" id="ARBA00022692"/>
    </source>
</evidence>
<keyword evidence="4" id="KW-0808">Transferase</keyword>
<evidence type="ECO:0000256" key="2">
    <source>
        <dbReference type="ARBA" id="ARBA00011902"/>
    </source>
</evidence>
<dbReference type="FunFam" id="1.10.510.10:FF:000165">
    <property type="entry name" value="Tyrosine-protein kinase RYK"/>
    <property type="match status" value="1"/>
</dbReference>
<evidence type="ECO:0000256" key="1">
    <source>
        <dbReference type="ARBA" id="ARBA00004167"/>
    </source>
</evidence>
<evidence type="ECO:0000313" key="18">
    <source>
        <dbReference type="EMBL" id="KAL3848066.1"/>
    </source>
</evidence>
<dbReference type="InterPro" id="IPR011009">
    <property type="entry name" value="Kinase-like_dom_sf"/>
</dbReference>
<evidence type="ECO:0000313" key="19">
    <source>
        <dbReference type="Proteomes" id="UP001634394"/>
    </source>
</evidence>
<evidence type="ECO:0000256" key="11">
    <source>
        <dbReference type="ARBA" id="ARBA00023136"/>
    </source>
</evidence>
<evidence type="ECO:0000256" key="15">
    <source>
        <dbReference type="SAM" id="Phobius"/>
    </source>
</evidence>
<sequence>MYCGALCKMGPVYHLFGFLALLGIIARAYGNLNLYMDANETFRLLGITAELYYVRTGIINNYALSFNLPIPVKINTLYFTWQSLRIPPPDMYYSMKITVDNPRALRQPATNIDSEGTVPNTLSVFKIDFQCTGMLSTEVNVNIQMNISIFSASNLTVLNFKRRKMCLKDDSHLFRELSTPQPNLYRGQNLSNNFQQETKQQLSSTLGTSTHVFYIAIGCACAFILLIALAVAVYYLNTQKTGSRAYAEKISDTSSSQALTQQTQSFLRADTPSKSITSSSFRNFPRGISPIPQLRGSELTLQEMIKPQDVKSVLAEIAIERSRISLSDVLMEGTFGRIYRGTLLSEDSSQYGENEFGADQEIVVKTVTDQARMDQVQLFLFESCMMKGLVHQNIFPIIGATVDGLGQPLTIYPYTSEGNLKKFIQQCRTSECGSHYALSTQQLVYIAIQIVRGIQFLHRKKIIHKDISTRNCVIDSDLSIRITDNALSRDLFPGDYDCLGDNENRPVKWLAVEAIVERRYSTASDVWAFGVTLWELMTMGQQPYGDIDPFEMAAYLQEGYRIAQPMNCPDELFAVMACCWATNPDERPKFSQLLACLHDFYTALGRYI</sequence>
<dbReference type="PRINTS" id="PR00109">
    <property type="entry name" value="TYRKINASE"/>
</dbReference>
<evidence type="ECO:0000256" key="3">
    <source>
        <dbReference type="ARBA" id="ARBA00022553"/>
    </source>
</evidence>
<evidence type="ECO:0000256" key="8">
    <source>
        <dbReference type="ARBA" id="ARBA00022777"/>
    </source>
</evidence>
<dbReference type="SMART" id="SM00469">
    <property type="entry name" value="WIF"/>
    <property type="match status" value="1"/>
</dbReference>
<keyword evidence="6" id="KW-0732">Signal</keyword>
<protein>
    <recommendedName>
        <fullName evidence="2">receptor protein-tyrosine kinase</fullName>
        <ecNumber evidence="2">2.7.10.1</ecNumber>
    </recommendedName>
</protein>
<dbReference type="Pfam" id="PF02019">
    <property type="entry name" value="WIF"/>
    <property type="match status" value="1"/>
</dbReference>
<comment type="caution">
    <text evidence="18">The sequence shown here is derived from an EMBL/GenBank/DDBJ whole genome shotgun (WGS) entry which is preliminary data.</text>
</comment>
<keyword evidence="5 15" id="KW-0812">Transmembrane</keyword>
<dbReference type="InterPro" id="IPR050122">
    <property type="entry name" value="RTK"/>
</dbReference>
<gene>
    <name evidence="18" type="ORF">ACJMK2_018948</name>
</gene>
<evidence type="ECO:0000259" key="17">
    <source>
        <dbReference type="PROSITE" id="PS50814"/>
    </source>
</evidence>
<keyword evidence="7" id="KW-0547">Nucleotide-binding</keyword>
<dbReference type="Proteomes" id="UP001634394">
    <property type="component" value="Unassembled WGS sequence"/>
</dbReference>
<keyword evidence="8" id="KW-0418">Kinase</keyword>
<evidence type="ECO:0000256" key="9">
    <source>
        <dbReference type="ARBA" id="ARBA00022840"/>
    </source>
</evidence>
<evidence type="ECO:0000256" key="10">
    <source>
        <dbReference type="ARBA" id="ARBA00022989"/>
    </source>
</evidence>
<evidence type="ECO:0000256" key="13">
    <source>
        <dbReference type="ARBA" id="ARBA00023170"/>
    </source>
</evidence>
<dbReference type="GO" id="GO:0004714">
    <property type="term" value="F:transmembrane receptor protein tyrosine kinase activity"/>
    <property type="evidence" value="ECO:0007669"/>
    <property type="project" value="UniProtKB-EC"/>
</dbReference>
<dbReference type="InterPro" id="IPR000719">
    <property type="entry name" value="Prot_kinase_dom"/>
</dbReference>
<dbReference type="InterPro" id="IPR008266">
    <property type="entry name" value="Tyr_kinase_AS"/>
</dbReference>
<accession>A0ABD3UGJ8</accession>
<comment type="subcellular location">
    <subcellularLocation>
        <location evidence="1">Membrane</location>
        <topology evidence="1">Single-pass membrane protein</topology>
    </subcellularLocation>
</comment>
<keyword evidence="10 15" id="KW-1133">Transmembrane helix</keyword>
<dbReference type="PANTHER" id="PTHR24416">
    <property type="entry name" value="TYROSINE-PROTEIN KINASE RECEPTOR"/>
    <property type="match status" value="1"/>
</dbReference>